<dbReference type="Proteomes" id="UP001652583">
    <property type="component" value="Chromosome D1"/>
</dbReference>
<organism evidence="2 3">
    <name type="scientific">Acinonyx jubatus</name>
    <name type="common">Cheetah</name>
    <dbReference type="NCBI Taxonomy" id="32536"/>
    <lineage>
        <taxon>Eukaryota</taxon>
        <taxon>Metazoa</taxon>
        <taxon>Chordata</taxon>
        <taxon>Craniata</taxon>
        <taxon>Vertebrata</taxon>
        <taxon>Euteleostomi</taxon>
        <taxon>Mammalia</taxon>
        <taxon>Eutheria</taxon>
        <taxon>Laurasiatheria</taxon>
        <taxon>Carnivora</taxon>
        <taxon>Feliformia</taxon>
        <taxon>Felidae</taxon>
        <taxon>Felinae</taxon>
        <taxon>Acinonyx</taxon>
    </lineage>
</organism>
<feature type="compositionally biased region" description="Polar residues" evidence="1">
    <location>
        <begin position="62"/>
        <end position="71"/>
    </location>
</feature>
<evidence type="ECO:0000256" key="1">
    <source>
        <dbReference type="SAM" id="MobiDB-lite"/>
    </source>
</evidence>
<evidence type="ECO:0000313" key="3">
    <source>
        <dbReference type="RefSeq" id="XP_053059740.1"/>
    </source>
</evidence>
<dbReference type="GeneID" id="113593790"/>
<sequence length="194" mass="22044">MREDRVQSAGKVTIQNLNTEVSLIWGCRRRSDWGEENQRSSQGNKKYHPFSGFRTLSKLPAQKQSQRSGNGSPWRKKDMNQPSSSTRWFRGLWDGHSETDDNSEAHAPSQKTNSKSADPESSVHVIWKESLYCTTSPLVPNTRLYTWLARGNSQEQTENEQTDVPHCASCEIYLSRVTGKPPSSLSMELSKHMD</sequence>
<proteinExistence type="predicted"/>
<feature type="region of interest" description="Disordered" evidence="1">
    <location>
        <begin position="33"/>
        <end position="120"/>
    </location>
</feature>
<dbReference type="RefSeq" id="XP_053059740.1">
    <property type="nucleotide sequence ID" value="XM_053203765.1"/>
</dbReference>
<evidence type="ECO:0000313" key="2">
    <source>
        <dbReference type="Proteomes" id="UP001652583"/>
    </source>
</evidence>
<accession>A0ABM3NJY4</accession>
<gene>
    <name evidence="3" type="primary">LOC113593790</name>
</gene>
<protein>
    <submittedName>
        <fullName evidence="3">Uncharacterized protein LOC113593790 isoform X1</fullName>
    </submittedName>
</protein>
<keyword evidence="2" id="KW-1185">Reference proteome</keyword>
<name>A0ABM3NJY4_ACIJB</name>
<reference evidence="3" key="1">
    <citation type="submission" date="2025-08" db="UniProtKB">
        <authorList>
            <consortium name="RefSeq"/>
        </authorList>
    </citation>
    <scope>IDENTIFICATION</scope>
    <source>
        <tissue evidence="3">Blood</tissue>
    </source>
</reference>